<dbReference type="PANTHER" id="PTHR30346">
    <property type="entry name" value="TRANSCRIPTIONAL DUAL REGULATOR HCAR-RELATED"/>
    <property type="match status" value="1"/>
</dbReference>
<name>A0ABW4KV92_9BURK</name>
<dbReference type="Pfam" id="PF00126">
    <property type="entry name" value="HTH_1"/>
    <property type="match status" value="1"/>
</dbReference>
<dbReference type="Proteomes" id="UP001597304">
    <property type="component" value="Unassembled WGS sequence"/>
</dbReference>
<evidence type="ECO:0000256" key="2">
    <source>
        <dbReference type="ARBA" id="ARBA00023015"/>
    </source>
</evidence>
<dbReference type="Gene3D" id="1.10.10.10">
    <property type="entry name" value="Winged helix-like DNA-binding domain superfamily/Winged helix DNA-binding domain"/>
    <property type="match status" value="1"/>
</dbReference>
<dbReference type="Pfam" id="PF03466">
    <property type="entry name" value="LysR_substrate"/>
    <property type="match status" value="1"/>
</dbReference>
<dbReference type="InterPro" id="IPR005119">
    <property type="entry name" value="LysR_subst-bd"/>
</dbReference>
<dbReference type="Gene3D" id="3.40.190.10">
    <property type="entry name" value="Periplasmic binding protein-like II"/>
    <property type="match status" value="2"/>
</dbReference>
<evidence type="ECO:0000256" key="3">
    <source>
        <dbReference type="ARBA" id="ARBA00023125"/>
    </source>
</evidence>
<evidence type="ECO:0000256" key="4">
    <source>
        <dbReference type="ARBA" id="ARBA00023163"/>
    </source>
</evidence>
<evidence type="ECO:0000313" key="7">
    <source>
        <dbReference type="Proteomes" id="UP001597304"/>
    </source>
</evidence>
<sequence>MNITLVQMRSFLALAESLSFSRAADRLGVTQPTLSASIRNMEESIGGKLFDRDTRKVALTALGIDCKRLATQLLEEAERVESQLRSHVLGRRGAVRIAAPANLFPGLLAPGLVAFRAAHPDVRLEFADVTTDEAVRRLHLHQVDLAIGLRMDSDPDLRARPLSHVPYVGILPESHPLASRRTLRWQDIRSEEVIVLQARDSVTTRVTQALGEAGVTPRAAYRVNELSTAAALVNGGFGIGLMGYWSALHMHRPGLVIRELSAPAFSGVVSMMTLARVDVSPQVRELQTALRRNAPSLP</sequence>
<keyword evidence="4" id="KW-0804">Transcription</keyword>
<proteinExistence type="inferred from homology"/>
<keyword evidence="7" id="KW-1185">Reference proteome</keyword>
<dbReference type="InterPro" id="IPR000847">
    <property type="entry name" value="LysR_HTH_N"/>
</dbReference>
<organism evidence="6 7">
    <name type="scientific">Ottowia flava</name>
    <dbReference type="NCBI Taxonomy" id="2675430"/>
    <lineage>
        <taxon>Bacteria</taxon>
        <taxon>Pseudomonadati</taxon>
        <taxon>Pseudomonadota</taxon>
        <taxon>Betaproteobacteria</taxon>
        <taxon>Burkholderiales</taxon>
        <taxon>Comamonadaceae</taxon>
        <taxon>Ottowia</taxon>
    </lineage>
</organism>
<gene>
    <name evidence="6" type="ORF">ACFSF0_08780</name>
</gene>
<evidence type="ECO:0000259" key="5">
    <source>
        <dbReference type="PROSITE" id="PS50931"/>
    </source>
</evidence>
<keyword evidence="3" id="KW-0238">DNA-binding</keyword>
<comment type="similarity">
    <text evidence="1">Belongs to the LysR transcriptional regulatory family.</text>
</comment>
<dbReference type="SUPFAM" id="SSF53850">
    <property type="entry name" value="Periplasmic binding protein-like II"/>
    <property type="match status" value="1"/>
</dbReference>
<dbReference type="PANTHER" id="PTHR30346:SF28">
    <property type="entry name" value="HTH-TYPE TRANSCRIPTIONAL REGULATOR CYNR"/>
    <property type="match status" value="1"/>
</dbReference>
<dbReference type="InterPro" id="IPR036390">
    <property type="entry name" value="WH_DNA-bd_sf"/>
</dbReference>
<evidence type="ECO:0000256" key="1">
    <source>
        <dbReference type="ARBA" id="ARBA00009437"/>
    </source>
</evidence>
<reference evidence="7" key="1">
    <citation type="journal article" date="2019" name="Int. J. Syst. Evol. Microbiol.">
        <title>The Global Catalogue of Microorganisms (GCM) 10K type strain sequencing project: providing services to taxonomists for standard genome sequencing and annotation.</title>
        <authorList>
            <consortium name="The Broad Institute Genomics Platform"/>
            <consortium name="The Broad Institute Genome Sequencing Center for Infectious Disease"/>
            <person name="Wu L."/>
            <person name="Ma J."/>
        </authorList>
    </citation>
    <scope>NUCLEOTIDE SEQUENCE [LARGE SCALE GENOMIC DNA]</scope>
    <source>
        <strain evidence="7">LMG 29247</strain>
    </source>
</reference>
<protein>
    <submittedName>
        <fullName evidence="6">LysR family transcriptional regulator</fullName>
    </submittedName>
</protein>
<dbReference type="PRINTS" id="PR00039">
    <property type="entry name" value="HTHLYSR"/>
</dbReference>
<comment type="caution">
    <text evidence="6">The sequence shown here is derived from an EMBL/GenBank/DDBJ whole genome shotgun (WGS) entry which is preliminary data.</text>
</comment>
<dbReference type="RefSeq" id="WP_147914570.1">
    <property type="nucleotide sequence ID" value="NZ_JBHUEJ010000018.1"/>
</dbReference>
<dbReference type="InterPro" id="IPR036388">
    <property type="entry name" value="WH-like_DNA-bd_sf"/>
</dbReference>
<evidence type="ECO:0000313" key="6">
    <source>
        <dbReference type="EMBL" id="MFD1710696.1"/>
    </source>
</evidence>
<feature type="domain" description="HTH lysR-type" evidence="5">
    <location>
        <begin position="1"/>
        <end position="60"/>
    </location>
</feature>
<dbReference type="EMBL" id="JBHUEJ010000018">
    <property type="protein sequence ID" value="MFD1710696.1"/>
    <property type="molecule type" value="Genomic_DNA"/>
</dbReference>
<dbReference type="PROSITE" id="PS50931">
    <property type="entry name" value="HTH_LYSR"/>
    <property type="match status" value="1"/>
</dbReference>
<keyword evidence="2" id="KW-0805">Transcription regulation</keyword>
<dbReference type="SUPFAM" id="SSF46785">
    <property type="entry name" value="Winged helix' DNA-binding domain"/>
    <property type="match status" value="1"/>
</dbReference>
<accession>A0ABW4KV92</accession>